<evidence type="ECO:0000313" key="3">
    <source>
        <dbReference type="Proteomes" id="UP000789833"/>
    </source>
</evidence>
<dbReference type="Proteomes" id="UP000789833">
    <property type="component" value="Unassembled WGS sequence"/>
</dbReference>
<protein>
    <recommendedName>
        <fullName evidence="1">DUF2268 domain-containing protein</fullName>
    </recommendedName>
</protein>
<sequence>MSIIQTDKWLEKDYHQPLNITKRLLTYFEDVSAAELYDYLIVHGMYRPVKDGKVSVEKLRSLDCWNIVMMEWKRLKKIWNGPDIPIFIFPSDKYNIQIKRDFKGKSGVAFKDKLFLFLPEDIEIDEVKALFIHEYNHICVLAKNSRKDEQYTLLDSVLIEGLAESAVLHQLGENYISNWTNYYSKKNLKNYYEKFILPNKHIKQNEREHYKLLYGKGFYPKMLGYCVGFYLVQELLETHSISYSSLMRKDLNEIAKLIVI</sequence>
<evidence type="ECO:0000259" key="1">
    <source>
        <dbReference type="Pfam" id="PF10026"/>
    </source>
</evidence>
<dbReference type="RefSeq" id="WP_230503784.1">
    <property type="nucleotide sequence ID" value="NZ_CAKJTJ010000028.1"/>
</dbReference>
<dbReference type="Pfam" id="PF10026">
    <property type="entry name" value="DUF2268"/>
    <property type="match status" value="1"/>
</dbReference>
<accession>A0ABN8AI94</accession>
<comment type="caution">
    <text evidence="2">The sequence shown here is derived from an EMBL/GenBank/DDBJ whole genome shotgun (WGS) entry which is preliminary data.</text>
</comment>
<dbReference type="InterPro" id="IPR018728">
    <property type="entry name" value="DUF2268"/>
</dbReference>
<reference evidence="2 3" key="1">
    <citation type="submission" date="2021-10" db="EMBL/GenBank/DDBJ databases">
        <authorList>
            <person name="Criscuolo A."/>
        </authorList>
    </citation>
    <scope>NUCLEOTIDE SEQUENCE [LARGE SCALE GENOMIC DNA]</scope>
    <source>
        <strain evidence="3">CIP 111883</strain>
    </source>
</reference>
<keyword evidence="3" id="KW-1185">Reference proteome</keyword>
<evidence type="ECO:0000313" key="2">
    <source>
        <dbReference type="EMBL" id="CAG9622863.1"/>
    </source>
</evidence>
<dbReference type="EMBL" id="CAKJTJ010000028">
    <property type="protein sequence ID" value="CAG9622863.1"/>
    <property type="molecule type" value="Genomic_DNA"/>
</dbReference>
<feature type="domain" description="DUF2268" evidence="1">
    <location>
        <begin position="64"/>
        <end position="255"/>
    </location>
</feature>
<gene>
    <name evidence="2" type="ORF">BACCIP111883_03654</name>
</gene>
<organism evidence="2 3">
    <name type="scientific">Sutcliffiella rhizosphaerae</name>
    <dbReference type="NCBI Taxonomy" id="2880967"/>
    <lineage>
        <taxon>Bacteria</taxon>
        <taxon>Bacillati</taxon>
        <taxon>Bacillota</taxon>
        <taxon>Bacilli</taxon>
        <taxon>Bacillales</taxon>
        <taxon>Bacillaceae</taxon>
        <taxon>Sutcliffiella</taxon>
    </lineage>
</organism>
<proteinExistence type="predicted"/>
<name>A0ABN8AI94_9BACI</name>